<gene>
    <name evidence="2" type="ORF">PGLA2088_LOCUS18486</name>
</gene>
<organism evidence="2 3">
    <name type="scientific">Polarella glacialis</name>
    <name type="common">Dinoflagellate</name>
    <dbReference type="NCBI Taxonomy" id="89957"/>
    <lineage>
        <taxon>Eukaryota</taxon>
        <taxon>Sar</taxon>
        <taxon>Alveolata</taxon>
        <taxon>Dinophyceae</taxon>
        <taxon>Suessiales</taxon>
        <taxon>Suessiaceae</taxon>
        <taxon>Polarella</taxon>
    </lineage>
</organism>
<evidence type="ECO:0000313" key="2">
    <source>
        <dbReference type="EMBL" id="CAE8673319.1"/>
    </source>
</evidence>
<dbReference type="Proteomes" id="UP000626109">
    <property type="component" value="Unassembled WGS sequence"/>
</dbReference>
<feature type="non-terminal residue" evidence="2">
    <location>
        <position position="1"/>
    </location>
</feature>
<protein>
    <submittedName>
        <fullName evidence="2">Uncharacterized protein</fullName>
    </submittedName>
</protein>
<accession>A0A813JCL2</accession>
<feature type="region of interest" description="Disordered" evidence="1">
    <location>
        <begin position="1"/>
        <end position="67"/>
    </location>
</feature>
<feature type="compositionally biased region" description="Basic and acidic residues" evidence="1">
    <location>
        <begin position="1"/>
        <end position="23"/>
    </location>
</feature>
<dbReference type="EMBL" id="CAJNNW010024598">
    <property type="protein sequence ID" value="CAE8673319.1"/>
    <property type="molecule type" value="Genomic_DNA"/>
</dbReference>
<evidence type="ECO:0000256" key="1">
    <source>
        <dbReference type="SAM" id="MobiDB-lite"/>
    </source>
</evidence>
<sequence>VGAASLEDRCDTARLQEAAEKLSPRRRPRKGGGGGLVDDRVAPGPSEVTKRRQQTIEGTLDQSSRAACSFSRKATKDFVEHRKTHFTFDQVGEQVEAILRNHSNFLTAKETALNSGQGLGGSGPFHSARASEAAENRKSSLLGGKADGRKSTSLSGKADD</sequence>
<reference evidence="2" key="1">
    <citation type="submission" date="2021-02" db="EMBL/GenBank/DDBJ databases">
        <authorList>
            <person name="Dougan E. K."/>
            <person name="Rhodes N."/>
            <person name="Thang M."/>
            <person name="Chan C."/>
        </authorList>
    </citation>
    <scope>NUCLEOTIDE SEQUENCE</scope>
</reference>
<name>A0A813JCL2_POLGL</name>
<dbReference type="AlphaFoldDB" id="A0A813JCL2"/>
<feature type="compositionally biased region" description="Polar residues" evidence="1">
    <location>
        <begin position="55"/>
        <end position="66"/>
    </location>
</feature>
<evidence type="ECO:0000313" key="3">
    <source>
        <dbReference type="Proteomes" id="UP000626109"/>
    </source>
</evidence>
<proteinExistence type="predicted"/>
<feature type="non-terminal residue" evidence="2">
    <location>
        <position position="160"/>
    </location>
</feature>
<comment type="caution">
    <text evidence="2">The sequence shown here is derived from an EMBL/GenBank/DDBJ whole genome shotgun (WGS) entry which is preliminary data.</text>
</comment>
<feature type="region of interest" description="Disordered" evidence="1">
    <location>
        <begin position="113"/>
        <end position="160"/>
    </location>
</feature>
<feature type="compositionally biased region" description="Polar residues" evidence="1">
    <location>
        <begin position="151"/>
        <end position="160"/>
    </location>
</feature>